<comment type="caution">
    <text evidence="2">The sequence shown here is derived from an EMBL/GenBank/DDBJ whole genome shotgun (WGS) entry which is preliminary data.</text>
</comment>
<dbReference type="Pfam" id="PF20150">
    <property type="entry name" value="2EXR"/>
    <property type="match status" value="1"/>
</dbReference>
<evidence type="ECO:0000313" key="2">
    <source>
        <dbReference type="EMBL" id="KXX81283.1"/>
    </source>
</evidence>
<evidence type="ECO:0000313" key="3">
    <source>
        <dbReference type="Proteomes" id="UP000078237"/>
    </source>
</evidence>
<dbReference type="Proteomes" id="UP000078237">
    <property type="component" value="Unassembled WGS sequence"/>
</dbReference>
<organism evidence="2 3">
    <name type="scientific">Madurella mycetomatis</name>
    <dbReference type="NCBI Taxonomy" id="100816"/>
    <lineage>
        <taxon>Eukaryota</taxon>
        <taxon>Fungi</taxon>
        <taxon>Dikarya</taxon>
        <taxon>Ascomycota</taxon>
        <taxon>Pezizomycotina</taxon>
        <taxon>Sordariomycetes</taxon>
        <taxon>Sordariomycetidae</taxon>
        <taxon>Sordariales</taxon>
        <taxon>Sordariales incertae sedis</taxon>
        <taxon>Madurella</taxon>
    </lineage>
</organism>
<name>A0A175WCB4_9PEZI</name>
<evidence type="ECO:0000259" key="1">
    <source>
        <dbReference type="Pfam" id="PF20150"/>
    </source>
</evidence>
<dbReference type="STRING" id="100816.A0A175WCB4"/>
<accession>A0A175WCB4</accession>
<reference evidence="2 3" key="1">
    <citation type="journal article" date="2016" name="Genome Announc.">
        <title>Genome Sequence of Madurella mycetomatis mm55, Isolated from a Human Mycetoma Case in Sudan.</title>
        <authorList>
            <person name="Smit S."/>
            <person name="Derks M.F."/>
            <person name="Bervoets S."/>
            <person name="Fahal A."/>
            <person name="van Leeuwen W."/>
            <person name="van Belkum A."/>
            <person name="van de Sande W.W."/>
        </authorList>
    </citation>
    <scope>NUCLEOTIDE SEQUENCE [LARGE SCALE GENOMIC DNA]</scope>
    <source>
        <strain evidence="3">mm55</strain>
    </source>
</reference>
<dbReference type="OrthoDB" id="4588579at2759"/>
<dbReference type="AlphaFoldDB" id="A0A175WCB4"/>
<dbReference type="PANTHER" id="PTHR35910">
    <property type="entry name" value="2EXR DOMAIN-CONTAINING PROTEIN"/>
    <property type="match status" value="1"/>
</dbReference>
<dbReference type="InterPro" id="IPR045518">
    <property type="entry name" value="2EXR"/>
</dbReference>
<dbReference type="VEuPathDB" id="FungiDB:MMYC01_201943"/>
<feature type="domain" description="2EXR" evidence="1">
    <location>
        <begin position="23"/>
        <end position="142"/>
    </location>
</feature>
<dbReference type="PANTHER" id="PTHR35910:SF6">
    <property type="entry name" value="2EXR DOMAIN-CONTAINING PROTEIN"/>
    <property type="match status" value="1"/>
</dbReference>
<proteinExistence type="predicted"/>
<protein>
    <recommendedName>
        <fullName evidence="1">2EXR domain-containing protein</fullName>
    </recommendedName>
</protein>
<sequence>MAASRRPQIINPSHSSGGANVLFRAFPKLPTELRLCIWEFSLERHRLLELNVEPRHDSEKAPSYSSKNALGKLLSGRSYSVTVRSFPIYNKLLRVNREARRAALGFYRVHIQCSFQTPDEKRWGKSGTISATLYCNPEYDFLQLSTCRTVEYTLADFLHDFKANDPRHVGVVHLALDVNAMNHLRSMAHIPSGPVKAGFVNTLSQLQQIIWVAHSHAGRRIVGPLQDFRGVGVRFNHSMPVKAAIPSFDLLGRDPRPIGPELRYVLTATRDPRHMRLWWRELLARWNIRQARPTKERVLFAYEPTRSEKEVRDIKSAVGFLDGEEEGWLSLQKSWHKVLMKQTKQALVEWSEELAKAVRPAIGFWLFPAEALGDLDGDIPSSKVRYDMSGYWPELALSCLS</sequence>
<dbReference type="EMBL" id="LCTW02000038">
    <property type="protein sequence ID" value="KXX81283.1"/>
    <property type="molecule type" value="Genomic_DNA"/>
</dbReference>
<gene>
    <name evidence="2" type="ORF">MMYC01_201943</name>
</gene>
<keyword evidence="3" id="KW-1185">Reference proteome</keyword>